<name>A0A3B1DB62_9ZZZZ</name>
<dbReference type="PANTHER" id="PTHR30283:SF4">
    <property type="entry name" value="PEROXIDE STRESS RESISTANCE PROTEIN YAAA"/>
    <property type="match status" value="1"/>
</dbReference>
<reference evidence="1" key="1">
    <citation type="submission" date="2018-06" db="EMBL/GenBank/DDBJ databases">
        <authorList>
            <person name="Zhirakovskaya E."/>
        </authorList>
    </citation>
    <scope>NUCLEOTIDE SEQUENCE</scope>
</reference>
<dbReference type="InterPro" id="IPR005583">
    <property type="entry name" value="YaaA"/>
</dbReference>
<dbReference type="Pfam" id="PF03883">
    <property type="entry name" value="H2O2_YaaD"/>
    <property type="match status" value="1"/>
</dbReference>
<dbReference type="HAMAP" id="MF_00652">
    <property type="entry name" value="UPF0246"/>
    <property type="match status" value="1"/>
</dbReference>
<accession>A0A3B1DB62</accession>
<dbReference type="PANTHER" id="PTHR30283">
    <property type="entry name" value="PEROXIDE STRESS RESPONSE PROTEIN YAAA"/>
    <property type="match status" value="1"/>
</dbReference>
<evidence type="ECO:0000313" key="1">
    <source>
        <dbReference type="EMBL" id="VAX40086.1"/>
    </source>
</evidence>
<dbReference type="GO" id="GO:0005829">
    <property type="term" value="C:cytosol"/>
    <property type="evidence" value="ECO:0007669"/>
    <property type="project" value="TreeGrafter"/>
</dbReference>
<dbReference type="GO" id="GO:0033194">
    <property type="term" value="P:response to hydroperoxide"/>
    <property type="evidence" value="ECO:0007669"/>
    <property type="project" value="TreeGrafter"/>
</dbReference>
<dbReference type="AlphaFoldDB" id="A0A3B1DB62"/>
<proteinExistence type="inferred from homology"/>
<gene>
    <name evidence="1" type="ORF">MNBD_PLANCTO02-311</name>
</gene>
<protein>
    <submittedName>
        <fullName evidence="1">UPF0246 protein YaaA</fullName>
    </submittedName>
</protein>
<organism evidence="1">
    <name type="scientific">hydrothermal vent metagenome</name>
    <dbReference type="NCBI Taxonomy" id="652676"/>
    <lineage>
        <taxon>unclassified sequences</taxon>
        <taxon>metagenomes</taxon>
        <taxon>ecological metagenomes</taxon>
    </lineage>
</organism>
<dbReference type="NCBIfam" id="NF002542">
    <property type="entry name" value="PRK02101.1-3"/>
    <property type="match status" value="1"/>
</dbReference>
<dbReference type="EMBL" id="UOGL01000400">
    <property type="protein sequence ID" value="VAX40086.1"/>
    <property type="molecule type" value="Genomic_DNA"/>
</dbReference>
<sequence>MLTVISPAKSLDLTPQKKISKFTQPDFLDESEHLSKKLQQMSQKELSKLMGISQKLSELNHQRYAQWSTPFTPDNAKQAILTFNGDVYTGLAATTFQARDFTFAQKHLRILSGLYGVLKPLDLMQPYRLEMGTKLSTQQGKTLYDFWGSKITMALNNELATHKQRVLINLASNEYFKSVKTKELGARVVAPVFKEVKGGKSRIIALFAKKARGKMAAWIIQNRVESPNELTKFNVEGYEFQKDESTEEKFIFVRPQPIPVSA</sequence>